<feature type="compositionally biased region" description="Basic and acidic residues" evidence="1">
    <location>
        <begin position="654"/>
        <end position="670"/>
    </location>
</feature>
<dbReference type="AlphaFoldDB" id="A0A0G4GZ43"/>
<feature type="domain" description="Retrotransposon gag" evidence="2">
    <location>
        <begin position="311"/>
        <end position="401"/>
    </location>
</feature>
<protein>
    <recommendedName>
        <fullName evidence="2">Retrotransposon gag domain-containing protein</fullName>
    </recommendedName>
</protein>
<evidence type="ECO:0000313" key="3">
    <source>
        <dbReference type="EMBL" id="CEM36471.1"/>
    </source>
</evidence>
<evidence type="ECO:0000256" key="1">
    <source>
        <dbReference type="SAM" id="MobiDB-lite"/>
    </source>
</evidence>
<reference evidence="3" key="1">
    <citation type="submission" date="2014-11" db="EMBL/GenBank/DDBJ databases">
        <authorList>
            <person name="Otto D Thomas"/>
            <person name="Naeem Raeece"/>
        </authorList>
    </citation>
    <scope>NUCLEOTIDE SEQUENCE</scope>
</reference>
<feature type="compositionally biased region" description="Acidic residues" evidence="1">
    <location>
        <begin position="671"/>
        <end position="682"/>
    </location>
</feature>
<dbReference type="Pfam" id="PF03732">
    <property type="entry name" value="Retrotrans_gag"/>
    <property type="match status" value="1"/>
</dbReference>
<accession>A0A0G4GZ43</accession>
<organism evidence="3">
    <name type="scientific">Chromera velia CCMP2878</name>
    <dbReference type="NCBI Taxonomy" id="1169474"/>
    <lineage>
        <taxon>Eukaryota</taxon>
        <taxon>Sar</taxon>
        <taxon>Alveolata</taxon>
        <taxon>Colpodellida</taxon>
        <taxon>Chromeraceae</taxon>
        <taxon>Chromera</taxon>
    </lineage>
</organism>
<sequence>MCHSAKRFAGLHSNGANDPLSPKAGLNFLQVVPLSRRAQRPLLPGEEQAMKTKKKMKKAENFAEEFYTPESFLRLDGVRAQCEDFDAIEVFDEKALPTIHDAQVLCTNTPTCTYFMRSSDGSSITTCQGNGYLRTDENENFSVFVKPSELAANSPEYVLRMNSQVQCPPEELLYEHEGATEGQEDSSLHFTSCKLRLRSFQVGTALYNLEQSVTSLQQTQEMIRQTMEGLVVRVAAPPPQLPPQVLPMSEEGTQQLVVPSQGPDLREQLPQIALKQPDEFTGRCDTVERFITDTNDYFTNANVAPYRQLGLAKSFLCKELRDWFDLRVKRGMGFADWPALREVLRCRYKEKHERRKARKQVLSLRCTGTIDDYNKEFSLLALKITNASEEDLVEDSIEGLPPGIMYETDRMEPATLDEAMEKALDSEIWLKQASSRSRSRWSRGPPSDPSPVIDPTGPAPMELCGVGVRPSRRLPPRHPLIPQTVWESRGRLNRCLLCGENTHMMTACRNGPQLPPHMRTIQTTSQSRSPWLPRASLGFAPFVPGFGATPGYPWPPPPYPSLPFPYPINQVTQPTGGRGRSGQRDDSPSSPMSPGRGFGFGDRRRAWSPSFGRSPQPQPSGHQPARKAGSRRVAGVRTIRGRNENDETVVEPDLTVRYEVEEDKRQRTDEELSEEEDDEDDSFETGFVYHGTVTGAPVRVLYDIGADDIFIDSKFAHLRQLHIRRFGTPMRCRVAVKELRGREAKRAIQKGAVCHIMRMEMAHWPAGEGELECFVHATEV</sequence>
<feature type="region of interest" description="Disordered" evidence="1">
    <location>
        <begin position="435"/>
        <end position="458"/>
    </location>
</feature>
<feature type="non-terminal residue" evidence="3">
    <location>
        <position position="780"/>
    </location>
</feature>
<dbReference type="InterPro" id="IPR005162">
    <property type="entry name" value="Retrotrans_gag_dom"/>
</dbReference>
<dbReference type="EMBL" id="CDMZ01001707">
    <property type="protein sequence ID" value="CEM36471.1"/>
    <property type="molecule type" value="Genomic_DNA"/>
</dbReference>
<feature type="region of interest" description="Disordered" evidence="1">
    <location>
        <begin position="563"/>
        <end position="682"/>
    </location>
</feature>
<feature type="compositionally biased region" description="Polar residues" evidence="1">
    <location>
        <begin position="611"/>
        <end position="621"/>
    </location>
</feature>
<evidence type="ECO:0000259" key="2">
    <source>
        <dbReference type="Pfam" id="PF03732"/>
    </source>
</evidence>
<name>A0A0G4GZ43_9ALVE</name>
<gene>
    <name evidence="3" type="ORF">Cvel_24000</name>
</gene>
<proteinExistence type="predicted"/>